<keyword evidence="3" id="KW-1185">Reference proteome</keyword>
<evidence type="ECO:0000313" key="2">
    <source>
        <dbReference type="EMBL" id="CAE1294131.1"/>
    </source>
</evidence>
<proteinExistence type="predicted"/>
<dbReference type="Proteomes" id="UP000597762">
    <property type="component" value="Unassembled WGS sequence"/>
</dbReference>
<protein>
    <submittedName>
        <fullName evidence="2">Uncharacterized protein</fullName>
    </submittedName>
</protein>
<gene>
    <name evidence="2" type="ORF">SPHA_50220</name>
</gene>
<reference evidence="2" key="1">
    <citation type="submission" date="2021-01" db="EMBL/GenBank/DDBJ databases">
        <authorList>
            <person name="Li R."/>
            <person name="Bekaert M."/>
        </authorList>
    </citation>
    <scope>NUCLEOTIDE SEQUENCE</scope>
    <source>
        <strain evidence="2">Farmed</strain>
    </source>
</reference>
<name>A0A812DCF1_ACAPH</name>
<dbReference type="AlphaFoldDB" id="A0A812DCF1"/>
<accession>A0A812DCF1</accession>
<dbReference type="EMBL" id="CAHIKZ030002933">
    <property type="protein sequence ID" value="CAE1294131.1"/>
    <property type="molecule type" value="Genomic_DNA"/>
</dbReference>
<comment type="caution">
    <text evidence="2">The sequence shown here is derived from an EMBL/GenBank/DDBJ whole genome shotgun (WGS) entry which is preliminary data.</text>
</comment>
<feature type="transmembrane region" description="Helical" evidence="1">
    <location>
        <begin position="21"/>
        <end position="44"/>
    </location>
</feature>
<evidence type="ECO:0000256" key="1">
    <source>
        <dbReference type="SAM" id="Phobius"/>
    </source>
</evidence>
<feature type="transmembrane region" description="Helical" evidence="1">
    <location>
        <begin position="50"/>
        <end position="77"/>
    </location>
</feature>
<keyword evidence="1" id="KW-0812">Transmembrane</keyword>
<keyword evidence="1" id="KW-1133">Transmembrane helix</keyword>
<organism evidence="2 3">
    <name type="scientific">Acanthosepion pharaonis</name>
    <name type="common">Pharaoh cuttlefish</name>
    <name type="synonym">Sepia pharaonis</name>
    <dbReference type="NCBI Taxonomy" id="158019"/>
    <lineage>
        <taxon>Eukaryota</taxon>
        <taxon>Metazoa</taxon>
        <taxon>Spiralia</taxon>
        <taxon>Lophotrochozoa</taxon>
        <taxon>Mollusca</taxon>
        <taxon>Cephalopoda</taxon>
        <taxon>Coleoidea</taxon>
        <taxon>Decapodiformes</taxon>
        <taxon>Sepiida</taxon>
        <taxon>Sepiina</taxon>
        <taxon>Sepiidae</taxon>
        <taxon>Acanthosepion</taxon>
    </lineage>
</organism>
<feature type="transmembrane region" description="Helical" evidence="1">
    <location>
        <begin position="89"/>
        <end position="113"/>
    </location>
</feature>
<evidence type="ECO:0000313" key="3">
    <source>
        <dbReference type="Proteomes" id="UP000597762"/>
    </source>
</evidence>
<sequence length="152" mass="17864">MKRILPFSAAGLVRPKKQKKTRMAAGFSFFSPSFFRTLLWLNFIQSHSSFFFFFLEFLINFIQSFSFCFLSFLSIFLHHFRIHPISCKLNSLPLISFLFVQTFFFSPSSFFFFSFLDVFISLKLIPFSLSSVIPFSFSFLSPFFSSLLQSFL</sequence>
<feature type="transmembrane region" description="Helical" evidence="1">
    <location>
        <begin position="125"/>
        <end position="148"/>
    </location>
</feature>
<keyword evidence="1" id="KW-0472">Membrane</keyword>